<reference evidence="3" key="1">
    <citation type="submission" date="2017-10" db="EMBL/GenBank/DDBJ databases">
        <title>Completed PacBio SMRT sequence of Methylosinus trichosporium OB3b reveals presence of a third large plasmid.</title>
        <authorList>
            <person name="Charles T.C."/>
            <person name="Lynch M.D.J."/>
            <person name="Heil J.R."/>
            <person name="Cheng J."/>
        </authorList>
    </citation>
    <scope>NUCLEOTIDE SEQUENCE [LARGE SCALE GENOMIC DNA]</scope>
    <source>
        <strain evidence="3">OB3b</strain>
    </source>
</reference>
<evidence type="ECO:0000313" key="3">
    <source>
        <dbReference type="Proteomes" id="UP000230709"/>
    </source>
</evidence>
<dbReference type="Proteomes" id="UP000230709">
    <property type="component" value="Chromosome"/>
</dbReference>
<sequence length="70" mass="8037">MTFFLRNPVAQDATSSNFPPDSKARKLIEIDEDDPNIDRKTAAEYYAMTQRRIIEMTEAKGFIQRALALD</sequence>
<proteinExistence type="predicted"/>
<accession>A0A2D2CVT1</accession>
<name>A0A2D2CVT1_METT3</name>
<organism evidence="2 3">
    <name type="scientific">Methylosinus trichosporium (strain ATCC 35070 / NCIMB 11131 / UNIQEM 75 / OB3b)</name>
    <dbReference type="NCBI Taxonomy" id="595536"/>
    <lineage>
        <taxon>Bacteria</taxon>
        <taxon>Pseudomonadati</taxon>
        <taxon>Pseudomonadota</taxon>
        <taxon>Alphaproteobacteria</taxon>
        <taxon>Hyphomicrobiales</taxon>
        <taxon>Methylocystaceae</taxon>
        <taxon>Methylosinus</taxon>
    </lineage>
</organism>
<dbReference type="EMBL" id="CP023737">
    <property type="protein sequence ID" value="ATQ66901.1"/>
    <property type="molecule type" value="Genomic_DNA"/>
</dbReference>
<protein>
    <submittedName>
        <fullName evidence="2">Uncharacterized protein</fullName>
    </submittedName>
</protein>
<keyword evidence="3" id="KW-1185">Reference proteome</keyword>
<feature type="region of interest" description="Disordered" evidence="1">
    <location>
        <begin position="1"/>
        <end position="21"/>
    </location>
</feature>
<gene>
    <name evidence="2" type="ORF">CQW49_02555</name>
</gene>
<dbReference type="KEGG" id="mtw:CQW49_02555"/>
<evidence type="ECO:0000256" key="1">
    <source>
        <dbReference type="SAM" id="MobiDB-lite"/>
    </source>
</evidence>
<evidence type="ECO:0000313" key="2">
    <source>
        <dbReference type="EMBL" id="ATQ66901.1"/>
    </source>
</evidence>
<dbReference type="AlphaFoldDB" id="A0A2D2CVT1"/>